<dbReference type="PANTHER" id="PTHR35004">
    <property type="entry name" value="TRANSPOSASE RV3428C-RELATED"/>
    <property type="match status" value="1"/>
</dbReference>
<evidence type="ECO:0000259" key="1">
    <source>
        <dbReference type="PROSITE" id="PS50994"/>
    </source>
</evidence>
<dbReference type="Gene3D" id="3.30.420.10">
    <property type="entry name" value="Ribonuclease H-like superfamily/Ribonuclease H"/>
    <property type="match status" value="1"/>
</dbReference>
<dbReference type="NCBIfam" id="NF033546">
    <property type="entry name" value="transpos_IS21"/>
    <property type="match status" value="1"/>
</dbReference>
<comment type="caution">
    <text evidence="2">The sequence shown here is derived from an EMBL/GenBank/DDBJ whole genome shotgun (WGS) entry which is preliminary data.</text>
</comment>
<dbReference type="GO" id="GO:0015074">
    <property type="term" value="P:DNA integration"/>
    <property type="evidence" value="ECO:0007669"/>
    <property type="project" value="InterPro"/>
</dbReference>
<proteinExistence type="predicted"/>
<reference evidence="2 3" key="1">
    <citation type="submission" date="2023-05" db="EMBL/GenBank/DDBJ databases">
        <title>[ruminococcus] sp. nov., isolated from a pig farm feces dump.</title>
        <authorList>
            <person name="Chang Y.-H."/>
        </authorList>
    </citation>
    <scope>NUCLEOTIDE SEQUENCE [LARGE SCALE GENOMIC DNA]</scope>
    <source>
        <strain evidence="2 3">YH-rum2234</strain>
    </source>
</reference>
<feature type="domain" description="Integrase catalytic" evidence="1">
    <location>
        <begin position="128"/>
        <end position="313"/>
    </location>
</feature>
<dbReference type="Proteomes" id="UP001300383">
    <property type="component" value="Unassembled WGS sequence"/>
</dbReference>
<dbReference type="PANTHER" id="PTHR35004:SF6">
    <property type="entry name" value="TRANSPOSASE"/>
    <property type="match status" value="1"/>
</dbReference>
<dbReference type="AlphaFoldDB" id="A0AAP4B911"/>
<evidence type="ECO:0000313" key="2">
    <source>
        <dbReference type="EMBL" id="MDI9241275.1"/>
    </source>
</evidence>
<keyword evidence="3" id="KW-1185">Reference proteome</keyword>
<sequence>MNKENKSNDLQDILTQTIEQMKMELGGKFNIDKINLAELERRTGISRAKLRHYKKDGFIIKPHGRTGQKAEVTVLTGYTGLLDDLLRKNVTNAAVCFEQLQEHGYAGGQTQVRMYIKNHQELIPPKRMLVDPQGNRGRRYSTDAGEAYQMDWGFVDVECSDGSSYRCACFAMICHHCGERYIEFFPNAKQENLFIGMIHAFYLMGIPKYILTDNMKSVVIGRDPDRHPIWQHDYEAFMKTVGFETKLCKPRHPFTKGSVERLIRFVKDNFIPGRLFSNITELNYQALAWCRVQNGRYHRAVDCVPDEKHQRECWQTAKTLEATQELMFYLCPPRLISFDGFVHYEGQRFGVPYWYHKRICRVQRKEFELTIYDEDLNRILTVHNVTWSRKDSFCRDQYVSIQPEEFPSVPVRSKILQIEETIRDSGFSKFDFGEGLWDE</sequence>
<dbReference type="InterPro" id="IPR012337">
    <property type="entry name" value="RNaseH-like_sf"/>
</dbReference>
<dbReference type="EMBL" id="JASGBQ010000002">
    <property type="protein sequence ID" value="MDI9241275.1"/>
    <property type="molecule type" value="Genomic_DNA"/>
</dbReference>
<dbReference type="SUPFAM" id="SSF53098">
    <property type="entry name" value="Ribonuclease H-like"/>
    <property type="match status" value="1"/>
</dbReference>
<protein>
    <submittedName>
        <fullName evidence="2">IS21 family transposase</fullName>
    </submittedName>
</protein>
<evidence type="ECO:0000313" key="3">
    <source>
        <dbReference type="Proteomes" id="UP001300383"/>
    </source>
</evidence>
<dbReference type="GO" id="GO:0003676">
    <property type="term" value="F:nucleic acid binding"/>
    <property type="evidence" value="ECO:0007669"/>
    <property type="project" value="InterPro"/>
</dbReference>
<name>A0AAP4B911_9FIRM</name>
<dbReference type="InterPro" id="IPR001584">
    <property type="entry name" value="Integrase_cat-core"/>
</dbReference>
<dbReference type="InterPro" id="IPR036397">
    <property type="entry name" value="RNaseH_sf"/>
</dbReference>
<dbReference type="PROSITE" id="PS50994">
    <property type="entry name" value="INTEGRASE"/>
    <property type="match status" value="1"/>
</dbReference>
<accession>A0AAP4B911</accession>
<organism evidence="2 3">
    <name type="scientific">Fusibacillus kribbianus</name>
    <dbReference type="NCBI Taxonomy" id="3044208"/>
    <lineage>
        <taxon>Bacteria</taxon>
        <taxon>Bacillati</taxon>
        <taxon>Bacillota</taxon>
        <taxon>Clostridia</taxon>
        <taxon>Lachnospirales</taxon>
        <taxon>Lachnospiraceae</taxon>
        <taxon>Fusibacillus</taxon>
    </lineage>
</organism>
<gene>
    <name evidence="2" type="primary">istA</name>
    <name evidence="2" type="ORF">QJ036_02110</name>
</gene>
<dbReference type="RefSeq" id="WP_283229785.1">
    <property type="nucleotide sequence ID" value="NZ_JASGBQ010000002.1"/>
</dbReference>